<dbReference type="Gene3D" id="1.10.1790.10">
    <property type="entry name" value="PRD domain"/>
    <property type="match status" value="2"/>
</dbReference>
<protein>
    <submittedName>
        <fullName evidence="9">BglG family transcription antiterminator</fullName>
    </submittedName>
</protein>
<feature type="domain" description="PRD" evidence="8">
    <location>
        <begin position="295"/>
        <end position="406"/>
    </location>
</feature>
<dbReference type="GO" id="GO:0006355">
    <property type="term" value="P:regulation of DNA-templated transcription"/>
    <property type="evidence" value="ECO:0007669"/>
    <property type="project" value="InterPro"/>
</dbReference>
<evidence type="ECO:0000256" key="1">
    <source>
        <dbReference type="ARBA" id="ARBA00022679"/>
    </source>
</evidence>
<dbReference type="Proteomes" id="UP000516705">
    <property type="component" value="Chromosome"/>
</dbReference>
<dbReference type="PANTHER" id="PTHR30185:SF18">
    <property type="entry name" value="TRANSCRIPTIONAL REGULATOR MTLR"/>
    <property type="match status" value="1"/>
</dbReference>
<dbReference type="SUPFAM" id="SSF55804">
    <property type="entry name" value="Phoshotransferase/anion transport protein"/>
    <property type="match status" value="1"/>
</dbReference>
<dbReference type="Pfam" id="PF08279">
    <property type="entry name" value="HTH_11"/>
    <property type="match status" value="1"/>
</dbReference>
<evidence type="ECO:0000259" key="7">
    <source>
        <dbReference type="PROSITE" id="PS51099"/>
    </source>
</evidence>
<dbReference type="InterPro" id="IPR016152">
    <property type="entry name" value="PTrfase/Anion_transptr"/>
</dbReference>
<keyword evidence="1" id="KW-0808">Transferase</keyword>
<evidence type="ECO:0000256" key="4">
    <source>
        <dbReference type="ARBA" id="ARBA00023159"/>
    </source>
</evidence>
<dbReference type="InterPro" id="IPR011608">
    <property type="entry name" value="PRD"/>
</dbReference>
<dbReference type="PROSITE" id="PS51094">
    <property type="entry name" value="PTS_EIIA_TYPE_2"/>
    <property type="match status" value="1"/>
</dbReference>
<keyword evidence="3" id="KW-0805">Transcription regulation</keyword>
<dbReference type="InterPro" id="IPR036388">
    <property type="entry name" value="WH-like_DNA-bd_sf"/>
</dbReference>
<keyword evidence="5" id="KW-0804">Transcription</keyword>
<dbReference type="InterPro" id="IPR036095">
    <property type="entry name" value="PTS_EIIB-like_sf"/>
</dbReference>
<dbReference type="InterPro" id="IPR007737">
    <property type="entry name" value="Mga_HTH"/>
</dbReference>
<dbReference type="PROSITE" id="PS51372">
    <property type="entry name" value="PRD_2"/>
    <property type="match status" value="2"/>
</dbReference>
<dbReference type="PROSITE" id="PS51099">
    <property type="entry name" value="PTS_EIIB_TYPE_2"/>
    <property type="match status" value="1"/>
</dbReference>
<dbReference type="InterPro" id="IPR002178">
    <property type="entry name" value="PTS_EIIA_type-2_dom"/>
</dbReference>
<dbReference type="InterPro" id="IPR050661">
    <property type="entry name" value="BglG_antiterminators"/>
</dbReference>
<organism evidence="9 10">
    <name type="scientific">Streptococcus salivarius</name>
    <dbReference type="NCBI Taxonomy" id="1304"/>
    <lineage>
        <taxon>Bacteria</taxon>
        <taxon>Bacillati</taxon>
        <taxon>Bacillota</taxon>
        <taxon>Bacilli</taxon>
        <taxon>Lactobacillales</taxon>
        <taxon>Streptococcaceae</taxon>
        <taxon>Streptococcus</taxon>
    </lineage>
</organism>
<dbReference type="Gene3D" id="3.40.930.10">
    <property type="entry name" value="Mannitol-specific EII, Chain A"/>
    <property type="match status" value="1"/>
</dbReference>
<evidence type="ECO:0000313" key="9">
    <source>
        <dbReference type="EMBL" id="QMI51563.1"/>
    </source>
</evidence>
<evidence type="ECO:0000313" key="10">
    <source>
        <dbReference type="Proteomes" id="UP000516705"/>
    </source>
</evidence>
<dbReference type="CDD" id="cd05568">
    <property type="entry name" value="PTS_IIB_bgl_like"/>
    <property type="match status" value="1"/>
</dbReference>
<evidence type="ECO:0000259" key="6">
    <source>
        <dbReference type="PROSITE" id="PS51094"/>
    </source>
</evidence>
<dbReference type="Pfam" id="PF00874">
    <property type="entry name" value="PRD"/>
    <property type="match status" value="2"/>
</dbReference>
<feature type="domain" description="PTS EIIA type-2" evidence="6">
    <location>
        <begin position="516"/>
        <end position="659"/>
    </location>
</feature>
<dbReference type="InterPro" id="IPR013196">
    <property type="entry name" value="HTH_11"/>
</dbReference>
<proteinExistence type="predicted"/>
<evidence type="ECO:0000256" key="3">
    <source>
        <dbReference type="ARBA" id="ARBA00023015"/>
    </source>
</evidence>
<evidence type="ECO:0000259" key="8">
    <source>
        <dbReference type="PROSITE" id="PS51372"/>
    </source>
</evidence>
<name>A0A7L6WLE5_STRSL</name>
<feature type="domain" description="PRD" evidence="8">
    <location>
        <begin position="193"/>
        <end position="294"/>
    </location>
</feature>
<evidence type="ECO:0000256" key="5">
    <source>
        <dbReference type="ARBA" id="ARBA00023163"/>
    </source>
</evidence>
<dbReference type="PANTHER" id="PTHR30185">
    <property type="entry name" value="CRYPTIC BETA-GLUCOSIDE BGL OPERON ANTITERMINATOR"/>
    <property type="match status" value="1"/>
</dbReference>
<dbReference type="InterPro" id="IPR036390">
    <property type="entry name" value="WH_DNA-bd_sf"/>
</dbReference>
<sequence length="660" mass="76137">MRVSNTREKGILQFLLKHRERYVTSKELAEYLSCSDRTVRNHLKSIDQTLNLQGVRLVSKQGQGYRLIFESQEVCQTFRLIYELGNDYSTKTSMSQGDDRLAFILNKLLFEQVPVLFDDLVEELYVSRSTLSNDFKKIRQMLADYSLTIESRANKGVYVSGEERDKRRFIMSYFLENQFFKALHTYVKSNFFDQNLPLEELAKIVLEECQEANLKLSDFVLQNLVVHIALAIGRIKSGFEISNLDCQMVDNDIERPVAKRILSRVSSVTNQEFPVQEIDYITLHLLAKSQLPQNNQTEFSKETLRDSVVQSFKTLGLDDIYHFSSDFQLIESLITHLMTLQVRLASHINLSNPLVDEVKQNYSDVFFMTKEILANMEAFSQATISDDEIVYVCLHFLAAIERRKENHKFSVLAICATGFGAAQMLKNRLESELGNRIEVVDVIGYYELNQEKIDDIDFIVSAVDLSNLYFQIPVFTVSVFLKTEEISQIRQAMDQMQVSKIGNRSEVARIKDDNFKQYFSQDNFFVWTKCDKTRLLEEMAEGLSVGESDDFKQSLLYEIKQREDLSSVVFSQRVAVPHPIRPLGKEVKVSVAICQETISWDNQSSHIQLVFLLSPSLYGNDGLKDVTKKIVSLTENDDLQKQLINCKDFEDFITIFEKIT</sequence>
<dbReference type="InterPro" id="IPR013011">
    <property type="entry name" value="PTS_EIIB_2"/>
</dbReference>
<dbReference type="AlphaFoldDB" id="A0A7L6WLE5"/>
<dbReference type="GO" id="GO:0009401">
    <property type="term" value="P:phosphoenolpyruvate-dependent sugar phosphotransferase system"/>
    <property type="evidence" value="ECO:0007669"/>
    <property type="project" value="InterPro"/>
</dbReference>
<dbReference type="Pfam" id="PF00359">
    <property type="entry name" value="PTS_EIIA_2"/>
    <property type="match status" value="1"/>
</dbReference>
<dbReference type="InterPro" id="IPR036634">
    <property type="entry name" value="PRD_sf"/>
</dbReference>
<dbReference type="Gene3D" id="3.40.50.2300">
    <property type="match status" value="1"/>
</dbReference>
<gene>
    <name evidence="9" type="ORF">HRE60_07740</name>
</gene>
<dbReference type="InterPro" id="IPR003501">
    <property type="entry name" value="PTS_EIIB_2/3"/>
</dbReference>
<dbReference type="Gene3D" id="1.10.10.10">
    <property type="entry name" value="Winged helix-like DNA-binding domain superfamily/Winged helix DNA-binding domain"/>
    <property type="match status" value="2"/>
</dbReference>
<reference evidence="9 10" key="1">
    <citation type="journal article" date="2020" name="Microbiol. Resour. Announc.">
        <title>Complete Genome Sequence of Streptococcus salivarius DB-B5, a Novel Probiotic Candidate Isolated from the Supragingival Plaque of a Healthy Female Subject.</title>
        <authorList>
            <person name="Fields F.R."/>
            <person name="Li X."/>
            <person name="Navarre W.W."/>
            <person name="Naito M."/>
        </authorList>
    </citation>
    <scope>NUCLEOTIDE SEQUENCE [LARGE SCALE GENOMIC DNA]</scope>
    <source>
        <strain evidence="9 10">DB-B5</strain>
    </source>
</reference>
<dbReference type="GO" id="GO:0008982">
    <property type="term" value="F:protein-N(PI)-phosphohistidine-sugar phosphotransferase activity"/>
    <property type="evidence" value="ECO:0007669"/>
    <property type="project" value="InterPro"/>
</dbReference>
<keyword evidence="2" id="KW-0677">Repeat</keyword>
<keyword evidence="4" id="KW-0010">Activator</keyword>
<feature type="domain" description="PTS EIIB type-2" evidence="7">
    <location>
        <begin position="409"/>
        <end position="501"/>
    </location>
</feature>
<dbReference type="SUPFAM" id="SSF46785">
    <property type="entry name" value="Winged helix' DNA-binding domain"/>
    <property type="match status" value="1"/>
</dbReference>
<dbReference type="Pfam" id="PF05043">
    <property type="entry name" value="Mga"/>
    <property type="match status" value="1"/>
</dbReference>
<dbReference type="SUPFAM" id="SSF52794">
    <property type="entry name" value="PTS system IIB component-like"/>
    <property type="match status" value="1"/>
</dbReference>
<dbReference type="EMBL" id="CP054153">
    <property type="protein sequence ID" value="QMI51563.1"/>
    <property type="molecule type" value="Genomic_DNA"/>
</dbReference>
<dbReference type="Pfam" id="PF02302">
    <property type="entry name" value="PTS_IIB"/>
    <property type="match status" value="1"/>
</dbReference>
<dbReference type="RefSeq" id="WP_181670657.1">
    <property type="nucleotide sequence ID" value="NZ_CP054153.1"/>
</dbReference>
<accession>A0A7L6WLE5</accession>
<evidence type="ECO:0000256" key="2">
    <source>
        <dbReference type="ARBA" id="ARBA00022737"/>
    </source>
</evidence>
<dbReference type="SUPFAM" id="SSF63520">
    <property type="entry name" value="PTS-regulatory domain, PRD"/>
    <property type="match status" value="2"/>
</dbReference>